<sequence length="53" mass="5955">MIRELGCSSNPSSSVVYLKLRLSFQVTLLAIPKGQSTNYKSNFLHQLTQDALR</sequence>
<name>A0AAN7ZS81_9SACH</name>
<proteinExistence type="predicted"/>
<evidence type="ECO:0000313" key="1">
    <source>
        <dbReference type="EMBL" id="KAK5779309.1"/>
    </source>
</evidence>
<comment type="caution">
    <text evidence="1">The sequence shown here is derived from an EMBL/GenBank/DDBJ whole genome shotgun (WGS) entry which is preliminary data.</text>
</comment>
<accession>A0AAN7ZS81</accession>
<keyword evidence="2" id="KW-1185">Reference proteome</keyword>
<gene>
    <name evidence="1" type="ORF">RI543_003199</name>
</gene>
<protein>
    <submittedName>
        <fullName evidence="1">Uncharacterized protein</fullName>
    </submittedName>
</protein>
<dbReference type="AlphaFoldDB" id="A0AAN7ZS81"/>
<organism evidence="1 2">
    <name type="scientific">Arxiozyma heterogenica</name>
    <dbReference type="NCBI Taxonomy" id="278026"/>
    <lineage>
        <taxon>Eukaryota</taxon>
        <taxon>Fungi</taxon>
        <taxon>Dikarya</taxon>
        <taxon>Ascomycota</taxon>
        <taxon>Saccharomycotina</taxon>
        <taxon>Saccharomycetes</taxon>
        <taxon>Saccharomycetales</taxon>
        <taxon>Saccharomycetaceae</taxon>
        <taxon>Arxiozyma</taxon>
    </lineage>
</organism>
<reference evidence="2" key="1">
    <citation type="submission" date="2023-07" db="EMBL/GenBank/DDBJ databases">
        <title>A draft genome of Kazachstania heterogenica Y-27499.</title>
        <authorList>
            <person name="Donic C."/>
            <person name="Kralova J.S."/>
            <person name="Fidel L."/>
            <person name="Ben-Dor S."/>
            <person name="Jung S."/>
        </authorList>
    </citation>
    <scope>NUCLEOTIDE SEQUENCE [LARGE SCALE GENOMIC DNA]</scope>
    <source>
        <strain evidence="2">Y27499</strain>
    </source>
</reference>
<evidence type="ECO:0000313" key="2">
    <source>
        <dbReference type="Proteomes" id="UP001306508"/>
    </source>
</evidence>
<dbReference type="EMBL" id="JAWIZZ010000047">
    <property type="protein sequence ID" value="KAK5779309.1"/>
    <property type="molecule type" value="Genomic_DNA"/>
</dbReference>
<dbReference type="Proteomes" id="UP001306508">
    <property type="component" value="Unassembled WGS sequence"/>
</dbReference>